<keyword evidence="6" id="KW-1185">Reference proteome</keyword>
<dbReference type="Pfam" id="PF01103">
    <property type="entry name" value="Omp85"/>
    <property type="match status" value="1"/>
</dbReference>
<dbReference type="InterPro" id="IPR000184">
    <property type="entry name" value="Bac_surfAg_D15"/>
</dbReference>
<dbReference type="Proteomes" id="UP000175968">
    <property type="component" value="Chromosome"/>
</dbReference>
<comment type="subcellular location">
    <subcellularLocation>
        <location evidence="1">Membrane</location>
    </subcellularLocation>
</comment>
<sequence length="377" mass="43148">MKKITYKLAVIIILFVGFLAKAQTKISYKDTLDGKFDASTMIDNAKGFIPVPILVTEAALGGIGVGLLPLYISPQKKPIGDEDYIAPTITSGFFAYTANKSWFTGIYRRGTLDKLQMKYKLFAGYIDLNLNYYKEIENVGEVKYSFNNVVVPVLVSLSKRIPNQKSYFGFEYMRYPLTLTPNFERQDPPIIPENEFKKHIAAFTTFIDWDQRNTVFTPDNGYRLNFNYSVNDNWTGSDYDFQRLEGFFHYFTPIKSNWISGFRLEGQSVFGDVPFHQLPTVKLRGIPAYRYQGTTIGLFETEQRYDLNLRWSVLGFAGTAMTLQKNQNFSDAKWVYNAGTGFRYLIARTYGLRMGLDLAVGPGSFGYYIVVGQKWSR</sequence>
<dbReference type="RefSeq" id="WP_051877801.1">
    <property type="nucleotide sequence ID" value="NZ_CP017479.1"/>
</dbReference>
<dbReference type="GO" id="GO:0019867">
    <property type="term" value="C:outer membrane"/>
    <property type="evidence" value="ECO:0007669"/>
    <property type="project" value="InterPro"/>
</dbReference>
<feature type="domain" description="Bacterial surface antigen (D15)" evidence="4">
    <location>
        <begin position="113"/>
        <end position="274"/>
    </location>
</feature>
<reference evidence="5 6" key="1">
    <citation type="submission" date="2016-10" db="EMBL/GenBank/DDBJ databases">
        <title>Flavobacterium gilvum sp. nov., isolated from stream water.</title>
        <authorList>
            <person name="Shin S.-K."/>
            <person name="Cho Y.-J."/>
            <person name="Yi H."/>
        </authorList>
    </citation>
    <scope>NUCLEOTIDE SEQUENCE [LARGE SCALE GENOMIC DNA]</scope>
    <source>
        <strain evidence="5 6">EM1308</strain>
    </source>
</reference>
<organism evidence="5 6">
    <name type="scientific">Flavobacterium gilvum</name>
    <dbReference type="NCBI Taxonomy" id="1492737"/>
    <lineage>
        <taxon>Bacteria</taxon>
        <taxon>Pseudomonadati</taxon>
        <taxon>Bacteroidota</taxon>
        <taxon>Flavobacteriia</taxon>
        <taxon>Flavobacteriales</taxon>
        <taxon>Flavobacteriaceae</taxon>
        <taxon>Flavobacterium</taxon>
    </lineage>
</organism>
<dbReference type="KEGG" id="fgl:EM308_14625"/>
<evidence type="ECO:0000256" key="3">
    <source>
        <dbReference type="SAM" id="Phobius"/>
    </source>
</evidence>
<dbReference type="EMBL" id="CP017479">
    <property type="protein sequence ID" value="AOW10628.1"/>
    <property type="molecule type" value="Genomic_DNA"/>
</dbReference>
<keyword evidence="3" id="KW-1133">Transmembrane helix</keyword>
<name>A0AAC9I825_9FLAO</name>
<gene>
    <name evidence="5" type="ORF">EM308_14625</name>
</gene>
<evidence type="ECO:0000256" key="1">
    <source>
        <dbReference type="ARBA" id="ARBA00004370"/>
    </source>
</evidence>
<keyword evidence="2 3" id="KW-0472">Membrane</keyword>
<evidence type="ECO:0000259" key="4">
    <source>
        <dbReference type="Pfam" id="PF01103"/>
    </source>
</evidence>
<evidence type="ECO:0000313" key="5">
    <source>
        <dbReference type="EMBL" id="AOW10628.1"/>
    </source>
</evidence>
<keyword evidence="3" id="KW-0812">Transmembrane</keyword>
<dbReference type="AlphaFoldDB" id="A0AAC9I825"/>
<dbReference type="Gene3D" id="2.40.160.50">
    <property type="entry name" value="membrane protein fhac: a member of the omp85/tpsb transporter family"/>
    <property type="match status" value="1"/>
</dbReference>
<protein>
    <recommendedName>
        <fullName evidence="4">Bacterial surface antigen (D15) domain-containing protein</fullName>
    </recommendedName>
</protein>
<proteinExistence type="predicted"/>
<feature type="transmembrane region" description="Helical" evidence="3">
    <location>
        <begin position="48"/>
        <end position="72"/>
    </location>
</feature>
<accession>A0AAC9I825</accession>
<evidence type="ECO:0000256" key="2">
    <source>
        <dbReference type="ARBA" id="ARBA00023136"/>
    </source>
</evidence>
<evidence type="ECO:0000313" key="6">
    <source>
        <dbReference type="Proteomes" id="UP000175968"/>
    </source>
</evidence>